<dbReference type="Proteomes" id="UP000298429">
    <property type="component" value="Unassembled WGS sequence"/>
</dbReference>
<reference evidence="1 2" key="1">
    <citation type="journal article" date="2019" name="PLoS Negl. Trop. Dis.">
        <title>Revisiting the worldwide diversity of Leptospira species in the environment.</title>
        <authorList>
            <person name="Vincent A.T."/>
            <person name="Schiettekatte O."/>
            <person name="Bourhy P."/>
            <person name="Veyrier F.J."/>
            <person name="Picardeau M."/>
        </authorList>
    </citation>
    <scope>NUCLEOTIDE SEQUENCE [LARGE SCALE GENOMIC DNA]</scope>
    <source>
        <strain evidence="1 2">201702444</strain>
    </source>
</reference>
<comment type="caution">
    <text evidence="1">The sequence shown here is derived from an EMBL/GenBank/DDBJ whole genome shotgun (WGS) entry which is preliminary data.</text>
</comment>
<gene>
    <name evidence="1" type="ORF">EHQ76_14745</name>
</gene>
<dbReference type="EMBL" id="RQGN01000083">
    <property type="protein sequence ID" value="TGL97390.1"/>
    <property type="molecule type" value="Genomic_DNA"/>
</dbReference>
<proteinExistence type="predicted"/>
<accession>A0A5F2AZT3</accession>
<dbReference type="AlphaFoldDB" id="A0A5F2AZT3"/>
<protein>
    <submittedName>
        <fullName evidence="1">Uncharacterized protein</fullName>
    </submittedName>
</protein>
<organism evidence="1 2">
    <name type="scientific">Leptospira barantonii</name>
    <dbReference type="NCBI Taxonomy" id="2023184"/>
    <lineage>
        <taxon>Bacteria</taxon>
        <taxon>Pseudomonadati</taxon>
        <taxon>Spirochaetota</taxon>
        <taxon>Spirochaetia</taxon>
        <taxon>Leptospirales</taxon>
        <taxon>Leptospiraceae</taxon>
        <taxon>Leptospira</taxon>
    </lineage>
</organism>
<dbReference type="OrthoDB" id="327981at2"/>
<sequence length="62" mass="6989">MRTIPNSPRIKETIWIGVILNLVSLMRSSGLDRGSVSNPSEFRQYFTGSPGNYLMEERTDVA</sequence>
<evidence type="ECO:0000313" key="1">
    <source>
        <dbReference type="EMBL" id="TGL97390.1"/>
    </source>
</evidence>
<evidence type="ECO:0000313" key="2">
    <source>
        <dbReference type="Proteomes" id="UP000298429"/>
    </source>
</evidence>
<name>A0A5F2AZT3_9LEPT</name>